<feature type="region of interest" description="Disordered" evidence="1">
    <location>
        <begin position="214"/>
        <end position="250"/>
    </location>
</feature>
<keyword evidence="3" id="KW-1185">Reference proteome</keyword>
<evidence type="ECO:0000256" key="1">
    <source>
        <dbReference type="SAM" id="MobiDB-lite"/>
    </source>
</evidence>
<feature type="compositionally biased region" description="Basic and acidic residues" evidence="1">
    <location>
        <begin position="226"/>
        <end position="244"/>
    </location>
</feature>
<dbReference type="RefSeq" id="WP_134505224.1">
    <property type="nucleotide sequence ID" value="NZ_FNIB01000001.1"/>
</dbReference>
<reference evidence="2 3" key="1">
    <citation type="submission" date="2019-03" db="EMBL/GenBank/DDBJ databases">
        <title>Genomics of glacier-inhabiting Cryobacterium strains.</title>
        <authorList>
            <person name="Liu Q."/>
            <person name="Xin Y.-H."/>
        </authorList>
    </citation>
    <scope>NUCLEOTIDE SEQUENCE [LARGE SCALE GENOMIC DNA]</scope>
    <source>
        <strain evidence="2 3">Hh8</strain>
    </source>
</reference>
<protein>
    <recommendedName>
        <fullName evidence="4">Transposase</fullName>
    </recommendedName>
</protein>
<dbReference type="Proteomes" id="UP000298252">
    <property type="component" value="Unassembled WGS sequence"/>
</dbReference>
<comment type="caution">
    <text evidence="2">The sequence shown here is derived from an EMBL/GenBank/DDBJ whole genome shotgun (WGS) entry which is preliminary data.</text>
</comment>
<sequence>MSASTSDAALLEERMQSTFGMTRLDYKRERARGPVSRAYLNNAIRIVDNSGVVTKLIEWRYARLKSNAGVKPTIPFRAVLVLFLLHVQLGYGINYHRIAETLDVHFHDEEFALLGIQNHAGEHDDWYQRLWRSANRMMALIDPYPGPRNKRLKPKAYAKLLTKQATPKATRKSARNLERLDWLCEQLLHTSVRMLPADIWAKYTGNIAADATLIPGTGRPNPTDPTLRRGNADSHSGRYRREGSHGGLGAKTDKAGYELEISVMVWDKPGQNMLFPSLITAVGFHRPGEIIGHGAKLVDSHQRLGFTSGLVIVDRAYNGERPATFKFR</sequence>
<organism evidence="2 3">
    <name type="scientific">Cryobacterium flavum</name>
    <dbReference type="NCBI Taxonomy" id="1424659"/>
    <lineage>
        <taxon>Bacteria</taxon>
        <taxon>Bacillati</taxon>
        <taxon>Actinomycetota</taxon>
        <taxon>Actinomycetes</taxon>
        <taxon>Micrococcales</taxon>
        <taxon>Microbacteriaceae</taxon>
        <taxon>Cryobacterium</taxon>
    </lineage>
</organism>
<evidence type="ECO:0000313" key="2">
    <source>
        <dbReference type="EMBL" id="TFB77654.1"/>
    </source>
</evidence>
<gene>
    <name evidence="2" type="ORF">E3O21_08240</name>
</gene>
<name>A0ABY2I2D4_9MICO</name>
<accession>A0ABY2I2D4</accession>
<dbReference type="EMBL" id="SOFD01000024">
    <property type="protein sequence ID" value="TFB77654.1"/>
    <property type="molecule type" value="Genomic_DNA"/>
</dbReference>
<evidence type="ECO:0000313" key="3">
    <source>
        <dbReference type="Proteomes" id="UP000298252"/>
    </source>
</evidence>
<evidence type="ECO:0008006" key="4">
    <source>
        <dbReference type="Google" id="ProtNLM"/>
    </source>
</evidence>
<proteinExistence type="predicted"/>